<proteinExistence type="predicted"/>
<comment type="caution">
    <text evidence="1">The sequence shown here is derived from an EMBL/GenBank/DDBJ whole genome shotgun (WGS) entry which is preliminary data.</text>
</comment>
<protein>
    <submittedName>
        <fullName evidence="1">Uncharacterized protein</fullName>
    </submittedName>
</protein>
<keyword evidence="2" id="KW-1185">Reference proteome</keyword>
<organism evidence="1 2">
    <name type="scientific">Caerostris darwini</name>
    <dbReference type="NCBI Taxonomy" id="1538125"/>
    <lineage>
        <taxon>Eukaryota</taxon>
        <taxon>Metazoa</taxon>
        <taxon>Ecdysozoa</taxon>
        <taxon>Arthropoda</taxon>
        <taxon>Chelicerata</taxon>
        <taxon>Arachnida</taxon>
        <taxon>Araneae</taxon>
        <taxon>Araneomorphae</taxon>
        <taxon>Entelegynae</taxon>
        <taxon>Araneoidea</taxon>
        <taxon>Araneidae</taxon>
        <taxon>Caerostris</taxon>
    </lineage>
</organism>
<reference evidence="1 2" key="1">
    <citation type="submission" date="2021-06" db="EMBL/GenBank/DDBJ databases">
        <title>Caerostris darwini draft genome.</title>
        <authorList>
            <person name="Kono N."/>
            <person name="Arakawa K."/>
        </authorList>
    </citation>
    <scope>NUCLEOTIDE SEQUENCE [LARGE SCALE GENOMIC DNA]</scope>
</reference>
<name>A0AAV4WEN1_9ARAC</name>
<accession>A0AAV4WEN1</accession>
<gene>
    <name evidence="1" type="ORF">CDAR_571521</name>
</gene>
<dbReference type="EMBL" id="BPLQ01014560">
    <property type="protein sequence ID" value="GIY80828.1"/>
    <property type="molecule type" value="Genomic_DNA"/>
</dbReference>
<sequence>MQKERDRADFPCGLLKGALCSWDAMTVSKLSQGDLYAGGNRQLTLFRWNMEYVLSDIAVNALLYSQRQISHGTERNIKLE</sequence>
<evidence type="ECO:0000313" key="1">
    <source>
        <dbReference type="EMBL" id="GIY80828.1"/>
    </source>
</evidence>
<dbReference type="Proteomes" id="UP001054837">
    <property type="component" value="Unassembled WGS sequence"/>
</dbReference>
<evidence type="ECO:0000313" key="2">
    <source>
        <dbReference type="Proteomes" id="UP001054837"/>
    </source>
</evidence>
<dbReference type="AlphaFoldDB" id="A0AAV4WEN1"/>